<sequence>MVPPAFSVQSGWTLDDVSQVTVTRGPTTFVVSVRFSNVERTPWGRDYLQRIGRLPSDHIDNADNATGEQSPDGSEMLLSRCSPLMLKLAPTLSIQGLPVEVLCSSPTYRLELLSTGEVEDDGVQIAGTENLTEANRFSRLVGIVTTGEFGEQVAGILLEFIVTGPGGGDCLRRAVQARTEMHEKWKAQVGETVNELHAHQLVWGDVNAGNVVIDESSNAWVIDFGGLNNPEFVDDELAETEEGDWQGVHRLFDEWLPSPTLSL</sequence>
<dbReference type="InterPro" id="IPR011009">
    <property type="entry name" value="Kinase-like_dom_sf"/>
</dbReference>
<dbReference type="STRING" id="329884.A0A4U0WGZ9"/>
<dbReference type="OrthoDB" id="4062651at2759"/>
<dbReference type="Proteomes" id="UP000309340">
    <property type="component" value="Unassembled WGS sequence"/>
</dbReference>
<organism evidence="1 2">
    <name type="scientific">Friedmanniomyces simplex</name>
    <dbReference type="NCBI Taxonomy" id="329884"/>
    <lineage>
        <taxon>Eukaryota</taxon>
        <taxon>Fungi</taxon>
        <taxon>Dikarya</taxon>
        <taxon>Ascomycota</taxon>
        <taxon>Pezizomycotina</taxon>
        <taxon>Dothideomycetes</taxon>
        <taxon>Dothideomycetidae</taxon>
        <taxon>Mycosphaerellales</taxon>
        <taxon>Teratosphaeriaceae</taxon>
        <taxon>Friedmanniomyces</taxon>
    </lineage>
</organism>
<evidence type="ECO:0000313" key="1">
    <source>
        <dbReference type="EMBL" id="TKA61633.1"/>
    </source>
</evidence>
<evidence type="ECO:0000313" key="2">
    <source>
        <dbReference type="Proteomes" id="UP000309340"/>
    </source>
</evidence>
<proteinExistence type="predicted"/>
<reference evidence="1 2" key="1">
    <citation type="submission" date="2017-03" db="EMBL/GenBank/DDBJ databases">
        <title>Genomes of endolithic fungi from Antarctica.</title>
        <authorList>
            <person name="Coleine C."/>
            <person name="Masonjones S."/>
            <person name="Stajich J.E."/>
        </authorList>
    </citation>
    <scope>NUCLEOTIDE SEQUENCE [LARGE SCALE GENOMIC DNA]</scope>
    <source>
        <strain evidence="1 2">CCFEE 5184</strain>
    </source>
</reference>
<dbReference type="AlphaFoldDB" id="A0A4U0WGZ9"/>
<comment type="caution">
    <text evidence="1">The sequence shown here is derived from an EMBL/GenBank/DDBJ whole genome shotgun (WGS) entry which is preliminary data.</text>
</comment>
<dbReference type="SUPFAM" id="SSF56112">
    <property type="entry name" value="Protein kinase-like (PK-like)"/>
    <property type="match status" value="1"/>
</dbReference>
<name>A0A4U0WGZ9_9PEZI</name>
<gene>
    <name evidence="1" type="ORF">B0A55_10756</name>
</gene>
<keyword evidence="2" id="KW-1185">Reference proteome</keyword>
<accession>A0A4U0WGZ9</accession>
<protein>
    <recommendedName>
        <fullName evidence="3">Protein kinase domain-containing protein</fullName>
    </recommendedName>
</protein>
<dbReference type="EMBL" id="NAJQ01001191">
    <property type="protein sequence ID" value="TKA61633.1"/>
    <property type="molecule type" value="Genomic_DNA"/>
</dbReference>
<dbReference type="Gene3D" id="1.10.510.10">
    <property type="entry name" value="Transferase(Phosphotransferase) domain 1"/>
    <property type="match status" value="1"/>
</dbReference>
<evidence type="ECO:0008006" key="3">
    <source>
        <dbReference type="Google" id="ProtNLM"/>
    </source>
</evidence>